<name>A0A645I609_9ZZZZ</name>
<reference evidence="1" key="1">
    <citation type="submission" date="2019-08" db="EMBL/GenBank/DDBJ databases">
        <authorList>
            <person name="Kucharzyk K."/>
            <person name="Murdoch R.W."/>
            <person name="Higgins S."/>
            <person name="Loffler F."/>
        </authorList>
    </citation>
    <scope>NUCLEOTIDE SEQUENCE</scope>
</reference>
<accession>A0A645I609</accession>
<dbReference type="EMBL" id="VSSQ01106913">
    <property type="protein sequence ID" value="MPN46326.1"/>
    <property type="molecule type" value="Genomic_DNA"/>
</dbReference>
<comment type="caution">
    <text evidence="1">The sequence shown here is derived from an EMBL/GenBank/DDBJ whole genome shotgun (WGS) entry which is preliminary data.</text>
</comment>
<organism evidence="1">
    <name type="scientific">bioreactor metagenome</name>
    <dbReference type="NCBI Taxonomy" id="1076179"/>
    <lineage>
        <taxon>unclassified sequences</taxon>
        <taxon>metagenomes</taxon>
        <taxon>ecological metagenomes</taxon>
    </lineage>
</organism>
<gene>
    <name evidence="1" type="ORF">SDC9_193912</name>
</gene>
<dbReference type="AlphaFoldDB" id="A0A645I609"/>
<proteinExistence type="predicted"/>
<evidence type="ECO:0000313" key="1">
    <source>
        <dbReference type="EMBL" id="MPN46326.1"/>
    </source>
</evidence>
<sequence length="126" mass="14322">MQLGELKICRDNSIEPLQFFLTQVILGYRSIGLARDGSRPIRHAKIRGFRVDTRHNQFGGRLAMNSPMHLVLHRGKKDLRGFSSWVVIDARCVDVEDLPPEDLLRGADISDTREELIEIKPPSTCL</sequence>
<protein>
    <submittedName>
        <fullName evidence="1">Uncharacterized protein</fullName>
    </submittedName>
</protein>